<organism evidence="2 3">
    <name type="scientific">Lentibacillus kimchii</name>
    <dbReference type="NCBI Taxonomy" id="1542911"/>
    <lineage>
        <taxon>Bacteria</taxon>
        <taxon>Bacillati</taxon>
        <taxon>Bacillota</taxon>
        <taxon>Bacilli</taxon>
        <taxon>Bacillales</taxon>
        <taxon>Bacillaceae</taxon>
        <taxon>Lentibacillus</taxon>
    </lineage>
</organism>
<sequence length="100" mass="11414">MGDYLHEHPATPRTYEEKQAVSNRLKRIEGQVRGIQKMIEQDRYCIDILVQINAINAALKKVGFSVAERHMKHCVSNAVQTGEGNEAIDELMQVMKQFSK</sequence>
<protein>
    <submittedName>
        <fullName evidence="2">Metal-sensing transcriptional repressor</fullName>
    </submittedName>
</protein>
<keyword evidence="3" id="KW-1185">Reference proteome</keyword>
<dbReference type="Proteomes" id="UP001596620">
    <property type="component" value="Unassembled WGS sequence"/>
</dbReference>
<dbReference type="InterPro" id="IPR038390">
    <property type="entry name" value="Metal_Tscrpt_repr_sf"/>
</dbReference>
<evidence type="ECO:0000313" key="3">
    <source>
        <dbReference type="Proteomes" id="UP001596620"/>
    </source>
</evidence>
<dbReference type="RefSeq" id="WP_382357649.1">
    <property type="nucleotide sequence ID" value="NZ_JBHTGR010000005.1"/>
</dbReference>
<dbReference type="Gene3D" id="1.20.58.1000">
    <property type="entry name" value="Metal-sensitive repressor, helix protomer"/>
    <property type="match status" value="1"/>
</dbReference>
<dbReference type="PANTHER" id="PTHR33677">
    <property type="entry name" value="TRANSCRIPTIONAL REPRESSOR FRMR-RELATED"/>
    <property type="match status" value="1"/>
</dbReference>
<feature type="compositionally biased region" description="Basic and acidic residues" evidence="1">
    <location>
        <begin position="1"/>
        <end position="19"/>
    </location>
</feature>
<name>A0ABW2UU50_9BACI</name>
<comment type="caution">
    <text evidence="2">The sequence shown here is derived from an EMBL/GenBank/DDBJ whole genome shotgun (WGS) entry which is preliminary data.</text>
</comment>
<accession>A0ABW2UU50</accession>
<feature type="region of interest" description="Disordered" evidence="1">
    <location>
        <begin position="1"/>
        <end position="20"/>
    </location>
</feature>
<evidence type="ECO:0000313" key="2">
    <source>
        <dbReference type="EMBL" id="MFC7746165.1"/>
    </source>
</evidence>
<reference evidence="3" key="1">
    <citation type="journal article" date="2019" name="Int. J. Syst. Evol. Microbiol.">
        <title>The Global Catalogue of Microorganisms (GCM) 10K type strain sequencing project: providing services to taxonomists for standard genome sequencing and annotation.</title>
        <authorList>
            <consortium name="The Broad Institute Genomics Platform"/>
            <consortium name="The Broad Institute Genome Sequencing Center for Infectious Disease"/>
            <person name="Wu L."/>
            <person name="Ma J."/>
        </authorList>
    </citation>
    <scope>NUCLEOTIDE SEQUENCE [LARGE SCALE GENOMIC DNA]</scope>
    <source>
        <strain evidence="3">JCM 30234</strain>
    </source>
</reference>
<dbReference type="PANTHER" id="PTHR33677:SF3">
    <property type="entry name" value="COPPER-SENSING TRANSCRIPTIONAL REPRESSOR RICR"/>
    <property type="match status" value="1"/>
</dbReference>
<proteinExistence type="predicted"/>
<dbReference type="EMBL" id="JBHTGR010000005">
    <property type="protein sequence ID" value="MFC7746165.1"/>
    <property type="molecule type" value="Genomic_DNA"/>
</dbReference>
<gene>
    <name evidence="2" type="ORF">ACFQU8_02785</name>
</gene>
<dbReference type="Pfam" id="PF02583">
    <property type="entry name" value="Trns_repr_metal"/>
    <property type="match status" value="1"/>
</dbReference>
<evidence type="ECO:0000256" key="1">
    <source>
        <dbReference type="SAM" id="MobiDB-lite"/>
    </source>
</evidence>
<dbReference type="InterPro" id="IPR003735">
    <property type="entry name" value="Metal_Tscrpt_repr"/>
</dbReference>